<gene>
    <name evidence="7" type="ORF">EVA69_00900</name>
</gene>
<dbReference type="Gene3D" id="3.60.15.30">
    <property type="entry name" value="Metallo-beta-lactamase domain"/>
    <property type="match status" value="1"/>
</dbReference>
<dbReference type="SUPFAM" id="SSF55718">
    <property type="entry name" value="SCP-like"/>
    <property type="match status" value="1"/>
</dbReference>
<sequence>MTARPHKILTAYSLPFSLSFAALSLLPGLLIAQDHFNPKGFQPSSHTSSLQSALRDSLPFEDERDFEEARRGFIAEPDSRQIIGAAGNIVWDMTRYDFLLTGEDHDSIHPSLQRQATLNMNFGLFEVVPDFLYQVRGFDLANMTLVKSDTGWIIFDTLLTDETAAAAFELATEQLGEFPIKAVVYSHSHIDHFGGVHGIIDETEVAAGEVQVIAPSGFMEEAISENVYAGNAMSRRAALQYGRLIPSSPFGQVDSAIGKGLAAGTTGLIAPSLVIEDDYETHVIDGVTMVFQNTPGTEAPAEMNTWFPEQKVFWAAENITATIHNIYTLRGALVRDALAWSRGINEALYRYGREAEVLVSSHNWPRWGNDRIQQVMRAQRDAYANLNNQVLNLANQGVTINEIHNEYKVPESLQQQWSVRQYHGSEFHNSRAVLNRYLGYWDGNPATLAPLSPTDSAPLYVEMMGGAAAILGKAQELHDGGDYRMAVEILNKLVYAEPQNASAKDLLAAVFEQLGYQYESASMRNVFLAAAQELRNGTGSVPGPRGTSPSLARAMTTSQWWDAIATRVDSERADGEQFVINFVTPDTGQEFVVELSGGTLTNIEGYQSNAADATIIMNRTDLDPVIMGQTTLAEQLQAGVGSVLGDSSVLLRLAAVLITFNAGFEVMPGTVTQ</sequence>
<dbReference type="InterPro" id="IPR044097">
    <property type="entry name" value="Bds1/SdsA1_MBL-fold"/>
</dbReference>
<keyword evidence="5" id="KW-0175">Coiled coil</keyword>
<protein>
    <submittedName>
        <fullName evidence="7">MBL fold metallo-hydrolase</fullName>
    </submittedName>
</protein>
<reference evidence="7 8" key="1">
    <citation type="submission" date="2019-02" db="EMBL/GenBank/DDBJ databases">
        <title>Prokaryotic population dynamics and viral predation in marine succession experiment using metagenomics: the confinement effect.</title>
        <authorList>
            <person name="Haro-Moreno J.M."/>
            <person name="Rodriguez-Valera F."/>
            <person name="Lopez-Perez M."/>
        </authorList>
    </citation>
    <scope>NUCLEOTIDE SEQUENCE [LARGE SCALE GENOMIC DNA]</scope>
    <source>
        <strain evidence="7">MED-G158</strain>
    </source>
</reference>
<name>A0A520S6H6_9GAMM</name>
<dbReference type="FunFam" id="3.60.15.30:FF:000001">
    <property type="entry name" value="Alkyl/aryl-sulfatase BDS1"/>
    <property type="match status" value="1"/>
</dbReference>
<keyword evidence="2 7" id="KW-0378">Hydrolase</keyword>
<evidence type="ECO:0000256" key="4">
    <source>
        <dbReference type="ARBA" id="ARBA00033751"/>
    </source>
</evidence>
<dbReference type="PANTHER" id="PTHR43223">
    <property type="entry name" value="ALKYL/ARYL-SULFATASE"/>
    <property type="match status" value="1"/>
</dbReference>
<dbReference type="GO" id="GO:0018909">
    <property type="term" value="P:dodecyl sulfate metabolic process"/>
    <property type="evidence" value="ECO:0007669"/>
    <property type="project" value="InterPro"/>
</dbReference>
<dbReference type="Pfam" id="PF14863">
    <property type="entry name" value="Alkyl_sulf_dimr"/>
    <property type="match status" value="1"/>
</dbReference>
<dbReference type="SUPFAM" id="SSF56281">
    <property type="entry name" value="Metallo-hydrolase/oxidoreductase"/>
    <property type="match status" value="1"/>
</dbReference>
<dbReference type="InterPro" id="IPR036527">
    <property type="entry name" value="SCP2_sterol-bd_dom_sf"/>
</dbReference>
<comment type="caution">
    <text evidence="7">The sequence shown here is derived from an EMBL/GenBank/DDBJ whole genome shotgun (WGS) entry which is preliminary data.</text>
</comment>
<dbReference type="EMBL" id="SHAH01000006">
    <property type="protein sequence ID" value="RZO78078.1"/>
    <property type="molecule type" value="Genomic_DNA"/>
</dbReference>
<dbReference type="InterPro" id="IPR052195">
    <property type="entry name" value="Bact_Alkyl/Aryl-Sulfatase"/>
</dbReference>
<dbReference type="GO" id="GO:0046872">
    <property type="term" value="F:metal ion binding"/>
    <property type="evidence" value="ECO:0007669"/>
    <property type="project" value="UniProtKB-KW"/>
</dbReference>
<evidence type="ECO:0000256" key="3">
    <source>
        <dbReference type="ARBA" id="ARBA00022833"/>
    </source>
</evidence>
<evidence type="ECO:0000256" key="5">
    <source>
        <dbReference type="SAM" id="Coils"/>
    </source>
</evidence>
<dbReference type="GO" id="GO:0046983">
    <property type="term" value="F:protein dimerization activity"/>
    <property type="evidence" value="ECO:0007669"/>
    <property type="project" value="InterPro"/>
</dbReference>
<feature type="domain" description="Metallo-beta-lactamase" evidence="6">
    <location>
        <begin position="140"/>
        <end position="362"/>
    </location>
</feature>
<evidence type="ECO:0000256" key="1">
    <source>
        <dbReference type="ARBA" id="ARBA00022723"/>
    </source>
</evidence>
<dbReference type="GO" id="GO:0018741">
    <property type="term" value="F:linear primary-alkylsulfatase activity"/>
    <property type="evidence" value="ECO:0007669"/>
    <property type="project" value="InterPro"/>
</dbReference>
<dbReference type="Proteomes" id="UP000320404">
    <property type="component" value="Unassembled WGS sequence"/>
</dbReference>
<dbReference type="Pfam" id="PF00753">
    <property type="entry name" value="Lactamase_B"/>
    <property type="match status" value="1"/>
</dbReference>
<evidence type="ECO:0000313" key="7">
    <source>
        <dbReference type="EMBL" id="RZO78078.1"/>
    </source>
</evidence>
<proteinExistence type="inferred from homology"/>
<dbReference type="InterPro" id="IPR036866">
    <property type="entry name" value="RibonucZ/Hydroxyglut_hydro"/>
</dbReference>
<accession>A0A520S6H6</accession>
<evidence type="ECO:0000259" key="6">
    <source>
        <dbReference type="SMART" id="SM00849"/>
    </source>
</evidence>
<organism evidence="7 8">
    <name type="scientific">OM182 bacterium</name>
    <dbReference type="NCBI Taxonomy" id="2510334"/>
    <lineage>
        <taxon>Bacteria</taxon>
        <taxon>Pseudomonadati</taxon>
        <taxon>Pseudomonadota</taxon>
        <taxon>Gammaproteobacteria</taxon>
        <taxon>OMG group</taxon>
        <taxon>OM182 clade</taxon>
    </lineage>
</organism>
<dbReference type="Pfam" id="PF14864">
    <property type="entry name" value="Alkyl_sulf_C"/>
    <property type="match status" value="1"/>
</dbReference>
<comment type="similarity">
    <text evidence="4">Belongs to the metallo-beta-lactamase superfamily. Type III sulfatase family.</text>
</comment>
<dbReference type="InterPro" id="IPR038536">
    <property type="entry name" value="Alkyl/aryl-sulf_dimr_sf"/>
</dbReference>
<keyword evidence="3" id="KW-0862">Zinc</keyword>
<keyword evidence="1" id="KW-0479">Metal-binding</keyword>
<dbReference type="Gene3D" id="3.30.1050.10">
    <property type="entry name" value="SCP2 sterol-binding domain"/>
    <property type="match status" value="1"/>
</dbReference>
<feature type="coiled-coil region" evidence="5">
    <location>
        <begin position="369"/>
        <end position="396"/>
    </location>
</feature>
<dbReference type="AlphaFoldDB" id="A0A520S6H6"/>
<dbReference type="InterPro" id="IPR001279">
    <property type="entry name" value="Metallo-B-lactamas"/>
</dbReference>
<dbReference type="InterPro" id="IPR029229">
    <property type="entry name" value="Alkyl_sulf_C"/>
</dbReference>
<dbReference type="GO" id="GO:0030288">
    <property type="term" value="C:outer membrane-bounded periplasmic space"/>
    <property type="evidence" value="ECO:0007669"/>
    <property type="project" value="TreeGrafter"/>
</dbReference>
<dbReference type="Gene3D" id="1.25.40.880">
    <property type="entry name" value="Alkyl sulfatase, dimerisation domain"/>
    <property type="match status" value="1"/>
</dbReference>
<dbReference type="PANTHER" id="PTHR43223:SF1">
    <property type="entry name" value="ALKYL_ARYL-SULFATASE BDS1"/>
    <property type="match status" value="1"/>
</dbReference>
<dbReference type="InterPro" id="IPR029228">
    <property type="entry name" value="Alkyl_sulf_dimr"/>
</dbReference>
<evidence type="ECO:0000256" key="2">
    <source>
        <dbReference type="ARBA" id="ARBA00022801"/>
    </source>
</evidence>
<dbReference type="SMART" id="SM00849">
    <property type="entry name" value="Lactamase_B"/>
    <property type="match status" value="1"/>
</dbReference>
<dbReference type="CDD" id="cd07710">
    <property type="entry name" value="arylsulfatase_Sdsa1-like_MBL-fold"/>
    <property type="match status" value="1"/>
</dbReference>
<evidence type="ECO:0000313" key="8">
    <source>
        <dbReference type="Proteomes" id="UP000320404"/>
    </source>
</evidence>